<accession>A0ABR2KJF8</accession>
<evidence type="ECO:0000259" key="3">
    <source>
        <dbReference type="PROSITE" id="PS50102"/>
    </source>
</evidence>
<dbReference type="PANTHER" id="PTHR48025">
    <property type="entry name" value="OS02G0815200 PROTEIN"/>
    <property type="match status" value="1"/>
</dbReference>
<dbReference type="Gene3D" id="3.30.70.330">
    <property type="match status" value="3"/>
</dbReference>
<sequence length="385" mass="43394">MSQLWVGRTEIWEDEEKLMKTIRQKCNIKPKSVWFCRNKNTNALEGYGFIGFETPQEAAEVMRMLQDTPIPHSPAHKFKLNWGTANAATDSATTQQASGYSVYVGNLPTSVDDTKLLNFFRRFIPQTISARLIFDADKISRGYGFVKFNTLQEMKKAIKMINGSTEFGERPLKVSEAKDNRMVMNTDGSSGEQATNILFIRDIDPDVVQADTIFQHFRPYGKVLNVRIIPDHPDWANVTMETVTAAEIAKKNLQGARFGGSTRCDIQFGKNFDDNLNSSLNSGLVDDGNDFQGNSETSTSVPIVSSQKMSKKALVKYFDEDGVSRTMDYIKTYAEMNRRSPISMADELTANAVFSKSKLKQEMMDIGTYSDFFSPPSDPFVKLWK</sequence>
<dbReference type="Proteomes" id="UP001470230">
    <property type="component" value="Unassembled WGS sequence"/>
</dbReference>
<gene>
    <name evidence="4" type="ORF">M9Y10_028501</name>
</gene>
<feature type="domain" description="RRM" evidence="3">
    <location>
        <begin position="100"/>
        <end position="179"/>
    </location>
</feature>
<dbReference type="InterPro" id="IPR012677">
    <property type="entry name" value="Nucleotide-bd_a/b_plait_sf"/>
</dbReference>
<dbReference type="SMART" id="SM00360">
    <property type="entry name" value="RRM"/>
    <property type="match status" value="3"/>
</dbReference>
<dbReference type="CDD" id="cd00590">
    <property type="entry name" value="RRM_SF"/>
    <property type="match status" value="1"/>
</dbReference>
<name>A0ABR2KJF8_9EUKA</name>
<proteinExistence type="predicted"/>
<reference evidence="4 5" key="1">
    <citation type="submission" date="2024-04" db="EMBL/GenBank/DDBJ databases">
        <title>Tritrichomonas musculus Genome.</title>
        <authorList>
            <person name="Alves-Ferreira E."/>
            <person name="Grigg M."/>
            <person name="Lorenzi H."/>
            <person name="Galac M."/>
        </authorList>
    </citation>
    <scope>NUCLEOTIDE SEQUENCE [LARGE SCALE GENOMIC DNA]</scope>
    <source>
        <strain evidence="4 5">EAF2021</strain>
    </source>
</reference>
<keyword evidence="5" id="KW-1185">Reference proteome</keyword>
<feature type="domain" description="RRM" evidence="3">
    <location>
        <begin position="196"/>
        <end position="271"/>
    </location>
</feature>
<dbReference type="InterPro" id="IPR050502">
    <property type="entry name" value="Euk_RNA-bind_prot"/>
</dbReference>
<protein>
    <recommendedName>
        <fullName evidence="3">RRM domain-containing protein</fullName>
    </recommendedName>
</protein>
<evidence type="ECO:0000256" key="2">
    <source>
        <dbReference type="PROSITE-ProRule" id="PRU00176"/>
    </source>
</evidence>
<dbReference type="InterPro" id="IPR035979">
    <property type="entry name" value="RBD_domain_sf"/>
</dbReference>
<evidence type="ECO:0000313" key="4">
    <source>
        <dbReference type="EMBL" id="KAK8891293.1"/>
    </source>
</evidence>
<dbReference type="PROSITE" id="PS50102">
    <property type="entry name" value="RRM"/>
    <property type="match status" value="2"/>
</dbReference>
<dbReference type="Pfam" id="PF00076">
    <property type="entry name" value="RRM_1"/>
    <property type="match status" value="2"/>
</dbReference>
<keyword evidence="1 2" id="KW-0694">RNA-binding</keyword>
<evidence type="ECO:0000313" key="5">
    <source>
        <dbReference type="Proteomes" id="UP001470230"/>
    </source>
</evidence>
<comment type="caution">
    <text evidence="4">The sequence shown here is derived from an EMBL/GenBank/DDBJ whole genome shotgun (WGS) entry which is preliminary data.</text>
</comment>
<dbReference type="PANTHER" id="PTHR48025:SF1">
    <property type="entry name" value="RRM DOMAIN-CONTAINING PROTEIN"/>
    <property type="match status" value="1"/>
</dbReference>
<evidence type="ECO:0000256" key="1">
    <source>
        <dbReference type="ARBA" id="ARBA00022884"/>
    </source>
</evidence>
<dbReference type="SUPFAM" id="SSF54928">
    <property type="entry name" value="RNA-binding domain, RBD"/>
    <property type="match status" value="2"/>
</dbReference>
<organism evidence="4 5">
    <name type="scientific">Tritrichomonas musculus</name>
    <dbReference type="NCBI Taxonomy" id="1915356"/>
    <lineage>
        <taxon>Eukaryota</taxon>
        <taxon>Metamonada</taxon>
        <taxon>Parabasalia</taxon>
        <taxon>Tritrichomonadida</taxon>
        <taxon>Tritrichomonadidae</taxon>
        <taxon>Tritrichomonas</taxon>
    </lineage>
</organism>
<dbReference type="InterPro" id="IPR000504">
    <property type="entry name" value="RRM_dom"/>
</dbReference>
<dbReference type="EMBL" id="JAPFFF010000004">
    <property type="protein sequence ID" value="KAK8891293.1"/>
    <property type="molecule type" value="Genomic_DNA"/>
</dbReference>